<feature type="transmembrane region" description="Helical" evidence="1">
    <location>
        <begin position="107"/>
        <end position="127"/>
    </location>
</feature>
<accession>A0A1H7FUI5</accession>
<keyword evidence="1" id="KW-0812">Transmembrane</keyword>
<dbReference type="AlphaFoldDB" id="A0A1H7FUI5"/>
<keyword evidence="1" id="KW-0472">Membrane</keyword>
<evidence type="ECO:0000256" key="1">
    <source>
        <dbReference type="SAM" id="Phobius"/>
    </source>
</evidence>
<dbReference type="Pfam" id="PF04892">
    <property type="entry name" value="VanZ"/>
    <property type="match status" value="1"/>
</dbReference>
<gene>
    <name evidence="3" type="ORF">SAMN04488691_101119</name>
</gene>
<dbReference type="OrthoDB" id="214957at2157"/>
<reference evidence="3 4" key="1">
    <citation type="submission" date="2016-10" db="EMBL/GenBank/DDBJ databases">
        <authorList>
            <person name="de Groot N.N."/>
        </authorList>
    </citation>
    <scope>NUCLEOTIDE SEQUENCE [LARGE SCALE GENOMIC DNA]</scope>
    <source>
        <strain evidence="3 4">CDM_5</strain>
    </source>
</reference>
<dbReference type="EMBL" id="FOAD01000001">
    <property type="protein sequence ID" value="SEK29474.1"/>
    <property type="molecule type" value="Genomic_DNA"/>
</dbReference>
<keyword evidence="1" id="KW-1133">Transmembrane helix</keyword>
<feature type="domain" description="VanZ-like" evidence="2">
    <location>
        <begin position="52"/>
        <end position="124"/>
    </location>
</feature>
<evidence type="ECO:0000313" key="4">
    <source>
        <dbReference type="Proteomes" id="UP000183894"/>
    </source>
</evidence>
<dbReference type="PANTHER" id="PTHR28008:SF1">
    <property type="entry name" value="DOMAIN PROTEIN, PUTATIVE (AFU_ORTHOLOGUE AFUA_3G10980)-RELATED"/>
    <property type="match status" value="1"/>
</dbReference>
<evidence type="ECO:0000259" key="2">
    <source>
        <dbReference type="Pfam" id="PF04892"/>
    </source>
</evidence>
<dbReference type="RefSeq" id="WP_074791180.1">
    <property type="nucleotide sequence ID" value="NZ_FOAD01000001.1"/>
</dbReference>
<dbReference type="Proteomes" id="UP000183894">
    <property type="component" value="Unassembled WGS sequence"/>
</dbReference>
<organism evidence="3 4">
    <name type="scientific">Haloferax larsenii</name>
    <dbReference type="NCBI Taxonomy" id="302484"/>
    <lineage>
        <taxon>Archaea</taxon>
        <taxon>Methanobacteriati</taxon>
        <taxon>Methanobacteriota</taxon>
        <taxon>Stenosarchaea group</taxon>
        <taxon>Halobacteria</taxon>
        <taxon>Halobacteriales</taxon>
        <taxon>Haloferacaceae</taxon>
        <taxon>Haloferax</taxon>
    </lineage>
</organism>
<dbReference type="PANTHER" id="PTHR28008">
    <property type="entry name" value="DOMAIN PROTEIN, PUTATIVE (AFU_ORTHOLOGUE AFUA_3G10980)-RELATED"/>
    <property type="match status" value="1"/>
</dbReference>
<feature type="transmembrane region" description="Helical" evidence="1">
    <location>
        <begin position="75"/>
        <end position="95"/>
    </location>
</feature>
<sequence length="133" mass="13833">MTIRARVRKHPYSVVAVYTYAIAILVASVIQPSGADLAALGPLGLVGMDKWLHAGAYAGLGFGVAAALRAKKNTVLLAAIAIATAYGVGVELFQVMAPNRMFSVADMLANALGAVVGGLLWSVVNIFEFDTRG</sequence>
<evidence type="ECO:0000313" key="3">
    <source>
        <dbReference type="EMBL" id="SEK29474.1"/>
    </source>
</evidence>
<protein>
    <submittedName>
        <fullName evidence="3">VanZ like family protein</fullName>
    </submittedName>
</protein>
<dbReference type="InterPro" id="IPR006976">
    <property type="entry name" value="VanZ-like"/>
</dbReference>
<feature type="transmembrane region" description="Helical" evidence="1">
    <location>
        <begin position="51"/>
        <end position="68"/>
    </location>
</feature>
<feature type="transmembrane region" description="Helical" evidence="1">
    <location>
        <begin position="12"/>
        <end position="31"/>
    </location>
</feature>
<proteinExistence type="predicted"/>
<name>A0A1H7FUI5_HALLR</name>
<dbReference type="NCBIfam" id="NF037970">
    <property type="entry name" value="vanZ_1"/>
    <property type="match status" value="1"/>
</dbReference>